<dbReference type="Gene3D" id="3.40.50.150">
    <property type="entry name" value="Vaccinia Virus protein VP39"/>
    <property type="match status" value="1"/>
</dbReference>
<evidence type="ECO:0000256" key="3">
    <source>
        <dbReference type="ARBA" id="ARBA00007494"/>
    </source>
</evidence>
<evidence type="ECO:0000313" key="17">
    <source>
        <dbReference type="Proteomes" id="UP000184184"/>
    </source>
</evidence>
<keyword evidence="10 14" id="KW-0694">RNA-binding</keyword>
<dbReference type="Proteomes" id="UP000184184">
    <property type="component" value="Unassembled WGS sequence"/>
</dbReference>
<dbReference type="NCBIfam" id="TIGR00563">
    <property type="entry name" value="rsmB"/>
    <property type="match status" value="1"/>
</dbReference>
<dbReference type="AlphaFoldDB" id="A0A1M7PF18"/>
<keyword evidence="9 14" id="KW-0949">S-adenosyl-L-methionine</keyword>
<dbReference type="InterPro" id="IPR029063">
    <property type="entry name" value="SAM-dependent_MTases_sf"/>
</dbReference>
<keyword evidence="17" id="KW-1185">Reference proteome</keyword>
<dbReference type="InterPro" id="IPR049560">
    <property type="entry name" value="MeTrfase_RsmB-F_NOP2_cat"/>
</dbReference>
<reference evidence="16 17" key="1">
    <citation type="submission" date="2016-11" db="EMBL/GenBank/DDBJ databases">
        <authorList>
            <person name="Jaros S."/>
            <person name="Januszkiewicz K."/>
            <person name="Wedrychowicz H."/>
        </authorList>
    </citation>
    <scope>NUCLEOTIDE SEQUENCE [LARGE SCALE GENOMIC DNA]</scope>
    <source>
        <strain evidence="16 17">CGMCC 1.10681</strain>
    </source>
</reference>
<comment type="catalytic activity">
    <reaction evidence="13">
        <text>cytidine(967) in 16S rRNA + S-adenosyl-L-methionine = 5-methylcytidine(967) in 16S rRNA + S-adenosyl-L-homocysteine + H(+)</text>
        <dbReference type="Rhea" id="RHEA:42748"/>
        <dbReference type="Rhea" id="RHEA-COMP:10219"/>
        <dbReference type="Rhea" id="RHEA-COMP:10220"/>
        <dbReference type="ChEBI" id="CHEBI:15378"/>
        <dbReference type="ChEBI" id="CHEBI:57856"/>
        <dbReference type="ChEBI" id="CHEBI:59789"/>
        <dbReference type="ChEBI" id="CHEBI:74483"/>
        <dbReference type="ChEBI" id="CHEBI:82748"/>
        <dbReference type="EC" id="2.1.1.176"/>
    </reaction>
</comment>
<dbReference type="STRING" id="1027249.SAMN05216179_2131"/>
<organism evidence="16 17">
    <name type="scientific">Gracilibacillus kekensis</name>
    <dbReference type="NCBI Taxonomy" id="1027249"/>
    <lineage>
        <taxon>Bacteria</taxon>
        <taxon>Bacillati</taxon>
        <taxon>Bacillota</taxon>
        <taxon>Bacilli</taxon>
        <taxon>Bacillales</taxon>
        <taxon>Bacillaceae</taxon>
        <taxon>Gracilibacillus</taxon>
    </lineage>
</organism>
<dbReference type="Pfam" id="PF01029">
    <property type="entry name" value="NusB"/>
    <property type="match status" value="1"/>
</dbReference>
<dbReference type="GO" id="GO:0003723">
    <property type="term" value="F:RNA binding"/>
    <property type="evidence" value="ECO:0007669"/>
    <property type="project" value="UniProtKB-UniRule"/>
</dbReference>
<dbReference type="GO" id="GO:0005737">
    <property type="term" value="C:cytoplasm"/>
    <property type="evidence" value="ECO:0007669"/>
    <property type="project" value="UniProtKB-SubCell"/>
</dbReference>
<evidence type="ECO:0000256" key="13">
    <source>
        <dbReference type="ARBA" id="ARBA00047283"/>
    </source>
</evidence>
<dbReference type="PANTHER" id="PTHR22807">
    <property type="entry name" value="NOP2 YEAST -RELATED NOL1/NOP2/FMU SUN DOMAIN-CONTAINING"/>
    <property type="match status" value="1"/>
</dbReference>
<dbReference type="Pfam" id="PF22458">
    <property type="entry name" value="RsmF-B_ferredox"/>
    <property type="match status" value="1"/>
</dbReference>
<evidence type="ECO:0000256" key="4">
    <source>
        <dbReference type="ARBA" id="ARBA00012140"/>
    </source>
</evidence>
<dbReference type="FunFam" id="3.40.50.150:FF:000022">
    <property type="entry name" value="Ribosomal RNA small subunit methyltransferase B"/>
    <property type="match status" value="1"/>
</dbReference>
<evidence type="ECO:0000256" key="9">
    <source>
        <dbReference type="ARBA" id="ARBA00022691"/>
    </source>
</evidence>
<feature type="binding site" evidence="14">
    <location>
        <position position="285"/>
    </location>
    <ligand>
        <name>S-adenosyl-L-methionine</name>
        <dbReference type="ChEBI" id="CHEBI:59789"/>
    </ligand>
</feature>
<feature type="binding site" evidence="14">
    <location>
        <position position="331"/>
    </location>
    <ligand>
        <name>S-adenosyl-L-methionine</name>
        <dbReference type="ChEBI" id="CHEBI:59789"/>
    </ligand>
</feature>
<evidence type="ECO:0000256" key="14">
    <source>
        <dbReference type="PROSITE-ProRule" id="PRU01023"/>
    </source>
</evidence>
<dbReference type="Gene3D" id="3.30.70.1170">
    <property type="entry name" value="Sun protein, domain 3"/>
    <property type="match status" value="1"/>
</dbReference>
<evidence type="ECO:0000256" key="6">
    <source>
        <dbReference type="ARBA" id="ARBA00022552"/>
    </source>
</evidence>
<evidence type="ECO:0000256" key="8">
    <source>
        <dbReference type="ARBA" id="ARBA00022679"/>
    </source>
</evidence>
<dbReference type="FunFam" id="1.10.940.10:FF:000006">
    <property type="entry name" value="16S rRNA (Cytosine(967)-C(5))-methyltransferase RsmB"/>
    <property type="match status" value="1"/>
</dbReference>
<dbReference type="RefSeq" id="WP_073201834.1">
    <property type="nucleotide sequence ID" value="NZ_FRCZ01000004.1"/>
</dbReference>
<dbReference type="GO" id="GO:0006355">
    <property type="term" value="P:regulation of DNA-templated transcription"/>
    <property type="evidence" value="ECO:0007669"/>
    <property type="project" value="InterPro"/>
</dbReference>
<sequence length="451" mass="51472">MNKPTNSVRKLALDLLVRIGDQGGYSHLLIDQILKKHHLDARDGALLTEIVYGTMQRKLTLEYDLTSFINTKKKMDNWVKWLVYLSFYQMKYLDKVPDHAIIHEAVEIAKYKGHKGIANFVNGILRAAQRNGLPDYQFINDPIERISIETSHPYWLVNRWVKQYGFDITEEMCQTNITHKKMSIRTQPLRITRDQLIEQFQKDGIKASASNFSQQGIVIEKGNVLKHKSFHEALFTIQDESSMLVAEMMELAGGMQVLDACSAPGGKATHIAEKMHDNGSVYAYDLHEKKAQLVNVKAKELGLTTIRATQSDARLLQEKHAEGTFDRILIDAPCSGLGVLRSKPDIKYNKSEEDIVKLSTIQLEILDHVKPLLKSDGKLIYSTCTVDKEENENVIKTFLENNRDVEVDPHFFEELPEQLKESMGQSPFGVQIFPQDINSDGFFITRLKRHS</sequence>
<dbReference type="GO" id="GO:0008649">
    <property type="term" value="F:rRNA methyltransferase activity"/>
    <property type="evidence" value="ECO:0007669"/>
    <property type="project" value="InterPro"/>
</dbReference>
<dbReference type="EC" id="2.1.1.176" evidence="4"/>
<name>A0A1M7PF18_9BACI</name>
<evidence type="ECO:0000256" key="1">
    <source>
        <dbReference type="ARBA" id="ARBA00002724"/>
    </source>
</evidence>
<dbReference type="PROSITE" id="PS51686">
    <property type="entry name" value="SAM_MT_RSMB_NOP"/>
    <property type="match status" value="1"/>
</dbReference>
<dbReference type="EMBL" id="FRCZ01000004">
    <property type="protein sequence ID" value="SHN15593.1"/>
    <property type="molecule type" value="Genomic_DNA"/>
</dbReference>
<dbReference type="InterPro" id="IPR018314">
    <property type="entry name" value="RsmB/NOL1/NOP2-like_CS"/>
</dbReference>
<evidence type="ECO:0000313" key="16">
    <source>
        <dbReference type="EMBL" id="SHN15593.1"/>
    </source>
</evidence>
<dbReference type="InterPro" id="IPR054728">
    <property type="entry name" value="RsmB-like_ferredoxin"/>
</dbReference>
<dbReference type="NCBIfam" id="NF011494">
    <property type="entry name" value="PRK14902.1"/>
    <property type="match status" value="1"/>
</dbReference>
<keyword evidence="8 14" id="KW-0808">Transferase</keyword>
<proteinExistence type="inferred from homology"/>
<dbReference type="SUPFAM" id="SSF48013">
    <property type="entry name" value="NusB-like"/>
    <property type="match status" value="1"/>
</dbReference>
<dbReference type="SUPFAM" id="SSF53335">
    <property type="entry name" value="S-adenosyl-L-methionine-dependent methyltransferases"/>
    <property type="match status" value="1"/>
</dbReference>
<evidence type="ECO:0000259" key="15">
    <source>
        <dbReference type="PROSITE" id="PS51686"/>
    </source>
</evidence>
<comment type="similarity">
    <text evidence="3 14">Belongs to the class I-like SAM-binding methyltransferase superfamily. RsmB/NOP family.</text>
</comment>
<evidence type="ECO:0000256" key="7">
    <source>
        <dbReference type="ARBA" id="ARBA00022603"/>
    </source>
</evidence>
<dbReference type="InterPro" id="IPR035926">
    <property type="entry name" value="NusB-like_sf"/>
</dbReference>
<feature type="binding site" evidence="14">
    <location>
        <begin position="261"/>
        <end position="267"/>
    </location>
    <ligand>
        <name>S-adenosyl-L-methionine</name>
        <dbReference type="ChEBI" id="CHEBI:59789"/>
    </ligand>
</feature>
<dbReference type="PANTHER" id="PTHR22807:SF53">
    <property type="entry name" value="RIBOSOMAL RNA SMALL SUBUNIT METHYLTRANSFERASE B-RELATED"/>
    <property type="match status" value="1"/>
</dbReference>
<dbReference type="Pfam" id="PF01189">
    <property type="entry name" value="Methyltr_RsmB-F"/>
    <property type="match status" value="1"/>
</dbReference>
<evidence type="ECO:0000256" key="5">
    <source>
        <dbReference type="ARBA" id="ARBA00022490"/>
    </source>
</evidence>
<dbReference type="InterPro" id="IPR001678">
    <property type="entry name" value="MeTrfase_RsmB-F_NOP2_dom"/>
</dbReference>
<evidence type="ECO:0000256" key="2">
    <source>
        <dbReference type="ARBA" id="ARBA00004496"/>
    </source>
</evidence>
<feature type="binding site" evidence="14">
    <location>
        <position position="312"/>
    </location>
    <ligand>
        <name>S-adenosyl-L-methionine</name>
        <dbReference type="ChEBI" id="CHEBI:59789"/>
    </ligand>
</feature>
<dbReference type="FunFam" id="3.30.70.1170:FF:000003">
    <property type="entry name" value="16S rRNA (Cytosine(967)-C(5))-methyltransferase RsmB"/>
    <property type="match status" value="1"/>
</dbReference>
<dbReference type="InterPro" id="IPR006027">
    <property type="entry name" value="NusB_RsmB_TIM44"/>
</dbReference>
<comment type="function">
    <text evidence="1">Specifically methylates the cytosine at position 967 (m5C967) of 16S rRNA.</text>
</comment>
<feature type="active site" description="Nucleophile" evidence="14">
    <location>
        <position position="384"/>
    </location>
</feature>
<gene>
    <name evidence="16" type="ORF">SAMN05216179_2131</name>
</gene>
<protein>
    <recommendedName>
        <fullName evidence="4">16S rRNA (cytosine(967)-C(5))-methyltransferase</fullName>
        <ecNumber evidence="4">2.1.1.176</ecNumber>
    </recommendedName>
    <alternativeName>
        <fullName evidence="11">16S rRNA m5C967 methyltransferase</fullName>
    </alternativeName>
    <alternativeName>
        <fullName evidence="12">rRNA (cytosine-C(5)-)-methyltransferase RsmB</fullName>
    </alternativeName>
</protein>
<feature type="domain" description="SAM-dependent MTase RsmB/NOP-type" evidence="15">
    <location>
        <begin position="172"/>
        <end position="450"/>
    </location>
</feature>
<dbReference type="InterPro" id="IPR023267">
    <property type="entry name" value="RCMT"/>
</dbReference>
<keyword evidence="5" id="KW-0963">Cytoplasm</keyword>
<keyword evidence="6" id="KW-0698">rRNA processing</keyword>
<dbReference type="CDD" id="cd02440">
    <property type="entry name" value="AdoMet_MTases"/>
    <property type="match status" value="1"/>
</dbReference>
<evidence type="ECO:0000256" key="12">
    <source>
        <dbReference type="ARBA" id="ARBA00031088"/>
    </source>
</evidence>
<dbReference type="PRINTS" id="PR02008">
    <property type="entry name" value="RCMTFAMILY"/>
</dbReference>
<keyword evidence="7 14" id="KW-0489">Methyltransferase</keyword>
<dbReference type="OrthoDB" id="9810297at2"/>
<evidence type="ECO:0000256" key="10">
    <source>
        <dbReference type="ARBA" id="ARBA00022884"/>
    </source>
</evidence>
<dbReference type="PROSITE" id="PS01153">
    <property type="entry name" value="NOL1_NOP2_SUN"/>
    <property type="match status" value="1"/>
</dbReference>
<dbReference type="InterPro" id="IPR004573">
    <property type="entry name" value="rRNA_ssu_MeTfrase_B"/>
</dbReference>
<accession>A0A1M7PF18</accession>
<evidence type="ECO:0000256" key="11">
    <source>
        <dbReference type="ARBA" id="ARBA00030399"/>
    </source>
</evidence>
<dbReference type="Gene3D" id="1.10.940.10">
    <property type="entry name" value="NusB-like"/>
    <property type="match status" value="1"/>
</dbReference>
<comment type="subcellular location">
    <subcellularLocation>
        <location evidence="2">Cytoplasm</location>
    </subcellularLocation>
</comment>